<reference evidence="5" key="1">
    <citation type="journal article" date="2014" name="Sci. Data">
        <title>Genomes of diverse isolates of the marine cyanobacterium Prochlorococcus.</title>
        <authorList>
            <person name="Biller S."/>
            <person name="Berube P."/>
            <person name="Thompson J."/>
            <person name="Kelly L."/>
            <person name="Roggensack S."/>
            <person name="Awad L."/>
            <person name="Roache-Johnson K."/>
            <person name="Ding H."/>
            <person name="Giovannoni S.J."/>
            <person name="Moore L.R."/>
            <person name="Chisholm S.W."/>
        </authorList>
    </citation>
    <scope>NUCLEOTIDE SEQUENCE [LARGE SCALE GENOMIC DNA]</scope>
    <source>
        <strain evidence="5">SB</strain>
    </source>
</reference>
<dbReference type="InterPro" id="IPR001343">
    <property type="entry name" value="Hemolysn_Ca-bd"/>
</dbReference>
<dbReference type="InterPro" id="IPR005046">
    <property type="entry name" value="DUF285"/>
</dbReference>
<dbReference type="SUPFAM" id="SSF50998">
    <property type="entry name" value="Quinoprotein alcohol dehydrogenase-like"/>
    <property type="match status" value="1"/>
</dbReference>
<evidence type="ECO:0000313" key="5">
    <source>
        <dbReference type="Proteomes" id="UP000030345"/>
    </source>
</evidence>
<dbReference type="PROSITE" id="PS00330">
    <property type="entry name" value="HEMOLYSIN_CALCIUM"/>
    <property type="match status" value="6"/>
</dbReference>
<keyword evidence="4" id="KW-0378">Hydrolase</keyword>
<dbReference type="Pfam" id="PF00353">
    <property type="entry name" value="HemolysinCabind"/>
    <property type="match status" value="9"/>
</dbReference>
<dbReference type="InterPro" id="IPR011047">
    <property type="entry name" value="Quinoprotein_ADH-like_sf"/>
</dbReference>
<dbReference type="PANTHER" id="PTHR38340">
    <property type="entry name" value="S-LAYER PROTEIN"/>
    <property type="match status" value="1"/>
</dbReference>
<evidence type="ECO:0000313" key="4">
    <source>
        <dbReference type="EMBL" id="KGG08642.1"/>
    </source>
</evidence>
<evidence type="ECO:0000256" key="2">
    <source>
        <dbReference type="ARBA" id="ARBA00022525"/>
    </source>
</evidence>
<feature type="region of interest" description="Disordered" evidence="3">
    <location>
        <begin position="984"/>
        <end position="1040"/>
    </location>
</feature>
<dbReference type="STRING" id="59926.EV02_1315"/>
<feature type="region of interest" description="Disordered" evidence="3">
    <location>
        <begin position="823"/>
        <end position="850"/>
    </location>
</feature>
<sequence>MPWISNAENTENNKAYIRATDLNGELLWENLIGSYQTLATATDQNGDIYVAWSSLEPTKTSKIGKFDANGDLLWEASLEVPEHTIFDMVVIDDKIYTAGGASGYKAGVIYSLSTNDGSIHWKSVQRNPIVDFLDIETDGKALYLSGTSKEKDGYGLTVAQNTHSFKYDLDGNQVWYSNSKHYGQRSEEYSSTIFENQLISAGKTHKKRSTDSGSLLVSRDLETGEVLWRKILRDWGSRFVDIVTYKGTVYAASIEGKAAVIHELEKDGNMGRHLLINLPDEWMQGWSFVIANDELYLNGITTGDAGIAKNQGGTDIFLAKITTGLEDAEIPFSGISIIPTAPRDSEGKLQTSEVGSSTSFKVKLNQEPLTDEDVVVSLTGLDSTEGILSVNKLTFNRSNWNIAKDVVITGIADNAYDDDTKYLIRVSVSNSGGYKGTEFDTIFVNNQNVDNEIRTKFLERDSLDTAIYAWTEDQDEAAAMYGDINNWDVSQITDFSGLFRGKTTFNSDISDWDVSNGTNFSYMFSNAEVFNQDISLWNVGNGQNFSVMFLGADAMIAAGWSETPTASDFIGKTYLGTEGKDTLTGKDGNDVFNGGSEDDVLRGGKGHDTYYVDSKDDRVIEKAGEGIDLIYSSVTYTASSYVEDLNLTGSSNINGSGNSLDNTLLGNSGDNKLYGKDGDDEIYGRDGKDRIYGWKGEDIIYGEDGDDYLKGHYGKDKLYGGAGDDTLLGGTSSDELYGGEGNDKLYGESSADKLYGGSGNDILYGGTSSDELYGGDDEDKLYGGSSSDILYGEDGDDYLKGHSSADKLYGGNGNDYLRGGSSSDELYGGAGDDRLKGESGSDKMYGGDGDDTFYVSSKSDSVTEEEDEGTDLIYSSVTFTASSNVENLTLTGKGNISGSGNDLDNTLTGNDKANKLYGKSGDDKLYGGKGNDRLYGSEGADTLYGESGNDYLKAHSGNDILWGGSGKDYLRGGEDDDKLYGESSADKLYGEDGNDELYGGSSADKLYGQDGDDYLEGGTSKDRLSGGNGNDELHGGTSADKLYGGAGADQLYGDTGDDYLKGHAGVDYLYGGEDDDYLRGGDDGDELYGESGDDLLKGEDGDDILVGGLGKDDLYGGSGNDVFVLTAGSGYDRIRDFERGDKVDLRGLVVEELGVFDSGKNMKVYIDENKSDLLAIIYNNNIDDGLISDFIF</sequence>
<dbReference type="Gene3D" id="2.150.10.10">
    <property type="entry name" value="Serralysin-like metalloprotease, C-terminal"/>
    <property type="match status" value="9"/>
</dbReference>
<evidence type="ECO:0000256" key="3">
    <source>
        <dbReference type="SAM" id="MobiDB-lite"/>
    </source>
</evidence>
<organism evidence="4 5">
    <name type="scientific">Prochlorococcus marinus str. SB</name>
    <dbReference type="NCBI Taxonomy" id="59926"/>
    <lineage>
        <taxon>Bacteria</taxon>
        <taxon>Bacillati</taxon>
        <taxon>Cyanobacteriota</taxon>
        <taxon>Cyanophyceae</taxon>
        <taxon>Synechococcales</taxon>
        <taxon>Prochlorococcaceae</taxon>
        <taxon>Prochlorococcus</taxon>
    </lineage>
</organism>
<dbReference type="InterPro" id="IPR011049">
    <property type="entry name" value="Serralysin-like_metalloprot_C"/>
</dbReference>
<keyword evidence="2" id="KW-0964">Secreted</keyword>
<evidence type="ECO:0000256" key="1">
    <source>
        <dbReference type="ARBA" id="ARBA00004613"/>
    </source>
</evidence>
<dbReference type="GO" id="GO:0005576">
    <property type="term" value="C:extracellular region"/>
    <property type="evidence" value="ECO:0007669"/>
    <property type="project" value="UniProtKB-SubCell"/>
</dbReference>
<dbReference type="EMBL" id="JNAS01000002">
    <property type="protein sequence ID" value="KGG08642.1"/>
    <property type="molecule type" value="Genomic_DNA"/>
</dbReference>
<dbReference type="SUPFAM" id="SSF51120">
    <property type="entry name" value="beta-Roll"/>
    <property type="match status" value="4"/>
</dbReference>
<comment type="subcellular location">
    <subcellularLocation>
        <location evidence="1">Secreted</location>
    </subcellularLocation>
</comment>
<dbReference type="eggNOG" id="COG2931">
    <property type="taxonomic scope" value="Bacteria"/>
</dbReference>
<dbReference type="Proteomes" id="UP000030345">
    <property type="component" value="Unassembled WGS sequence"/>
</dbReference>
<dbReference type="InterPro" id="IPR018511">
    <property type="entry name" value="Hemolysin-typ_Ca-bd_CS"/>
</dbReference>
<dbReference type="GO" id="GO:0004035">
    <property type="term" value="F:alkaline phosphatase activity"/>
    <property type="evidence" value="ECO:0007669"/>
    <property type="project" value="UniProtKB-EC"/>
</dbReference>
<dbReference type="Pfam" id="PF03382">
    <property type="entry name" value="DUF285"/>
    <property type="match status" value="1"/>
</dbReference>
<comment type="caution">
    <text evidence="4">The sequence shown here is derived from an EMBL/GenBank/DDBJ whole genome shotgun (WGS) entry which is preliminary data.</text>
</comment>
<dbReference type="AlphaFoldDB" id="A0A0A2B667"/>
<proteinExistence type="predicted"/>
<dbReference type="PRINTS" id="PR00313">
    <property type="entry name" value="CABNDNGRPT"/>
</dbReference>
<dbReference type="EC" id="3.1.3.1" evidence="4"/>
<protein>
    <submittedName>
        <fullName evidence="4">Alkaline phosphatasee</fullName>
        <ecNumber evidence="4">3.1.3.1</ecNumber>
    </submittedName>
</protein>
<dbReference type="GO" id="GO:0005509">
    <property type="term" value="F:calcium ion binding"/>
    <property type="evidence" value="ECO:0007669"/>
    <property type="project" value="InterPro"/>
</dbReference>
<name>A0A0A2B667_PROMR</name>
<feature type="compositionally biased region" description="Basic and acidic residues" evidence="3">
    <location>
        <begin position="831"/>
        <end position="841"/>
    </location>
</feature>
<gene>
    <name evidence="4" type="ORF">EV02_1315</name>
</gene>
<dbReference type="PANTHER" id="PTHR38340:SF1">
    <property type="entry name" value="S-LAYER PROTEIN"/>
    <property type="match status" value="1"/>
</dbReference>
<dbReference type="InterPro" id="IPR050557">
    <property type="entry name" value="RTX_toxin/Mannuronan_C5-epim"/>
</dbReference>
<accession>A0A0A2B667</accession>